<dbReference type="AlphaFoldDB" id="A0A6D2KNX9"/>
<keyword evidence="3" id="KW-1003">Cell membrane</keyword>
<evidence type="ECO:0000256" key="9">
    <source>
        <dbReference type="ARBA" id="ARBA00023170"/>
    </source>
</evidence>
<evidence type="ECO:0000256" key="3">
    <source>
        <dbReference type="ARBA" id="ARBA00022475"/>
    </source>
</evidence>
<organism evidence="11 12">
    <name type="scientific">Microthlaspi erraticum</name>
    <dbReference type="NCBI Taxonomy" id="1685480"/>
    <lineage>
        <taxon>Eukaryota</taxon>
        <taxon>Viridiplantae</taxon>
        <taxon>Streptophyta</taxon>
        <taxon>Embryophyta</taxon>
        <taxon>Tracheophyta</taxon>
        <taxon>Spermatophyta</taxon>
        <taxon>Magnoliopsida</taxon>
        <taxon>eudicotyledons</taxon>
        <taxon>Gunneridae</taxon>
        <taxon>Pentapetalae</taxon>
        <taxon>rosids</taxon>
        <taxon>malvids</taxon>
        <taxon>Brassicales</taxon>
        <taxon>Brassicaceae</taxon>
        <taxon>Coluteocarpeae</taxon>
        <taxon>Microthlaspi</taxon>
    </lineage>
</organism>
<evidence type="ECO:0000313" key="12">
    <source>
        <dbReference type="Proteomes" id="UP000467841"/>
    </source>
</evidence>
<evidence type="ECO:0000256" key="5">
    <source>
        <dbReference type="ARBA" id="ARBA00022692"/>
    </source>
</evidence>
<keyword evidence="5" id="KW-0812">Transmembrane</keyword>
<keyword evidence="8" id="KW-0472">Membrane</keyword>
<evidence type="ECO:0000256" key="2">
    <source>
        <dbReference type="ARBA" id="ARBA00009592"/>
    </source>
</evidence>
<evidence type="ECO:0000256" key="10">
    <source>
        <dbReference type="ARBA" id="ARBA00023180"/>
    </source>
</evidence>
<keyword evidence="10" id="KW-0325">Glycoprotein</keyword>
<evidence type="ECO:0000256" key="4">
    <source>
        <dbReference type="ARBA" id="ARBA00022614"/>
    </source>
</evidence>
<keyword evidence="12" id="KW-1185">Reference proteome</keyword>
<gene>
    <name evidence="11" type="ORF">MERR_LOCUS45897</name>
</gene>
<reference evidence="11" key="1">
    <citation type="submission" date="2020-01" db="EMBL/GenBank/DDBJ databases">
        <authorList>
            <person name="Mishra B."/>
        </authorList>
    </citation>
    <scope>NUCLEOTIDE SEQUENCE [LARGE SCALE GENOMIC DNA]</scope>
</reference>
<name>A0A6D2KNX9_9BRAS</name>
<sequence>MNKGVELTYPRILTLLNAIDISGNKLQGEIPESIGLVKNLIVLNLSSNSFSGNIPSSLVNLTKLESLDLSDNKLSGQIPPALGVLTSLSKIIVSHNQLIGPIPQGTQFQTQDVSCFEDNLGLCGRPLGNSCGDKDREKSQVPESEEEEEEDEEVLSWIAAAIALTPGVISGFTIGHIVITQKPHWLVKIFGVTSLTIRFVTKWCI</sequence>
<keyword evidence="9" id="KW-0675">Receptor</keyword>
<accession>A0A6D2KNX9</accession>
<comment type="similarity">
    <text evidence="2">Belongs to the RLP family.</text>
</comment>
<dbReference type="Gene3D" id="3.80.10.10">
    <property type="entry name" value="Ribonuclease Inhibitor"/>
    <property type="match status" value="1"/>
</dbReference>
<dbReference type="SUPFAM" id="SSF52058">
    <property type="entry name" value="L domain-like"/>
    <property type="match status" value="1"/>
</dbReference>
<dbReference type="FunFam" id="3.80.10.10:FF:000111">
    <property type="entry name" value="LRR receptor-like serine/threonine-protein kinase ERECTA"/>
    <property type="match status" value="1"/>
</dbReference>
<protein>
    <recommendedName>
        <fullName evidence="13">Receptor-like protein 12</fullName>
    </recommendedName>
</protein>
<evidence type="ECO:0000313" key="11">
    <source>
        <dbReference type="EMBL" id="CAA7058661.1"/>
    </source>
</evidence>
<dbReference type="GO" id="GO:0005886">
    <property type="term" value="C:plasma membrane"/>
    <property type="evidence" value="ECO:0007669"/>
    <property type="project" value="UniProtKB-SubCell"/>
</dbReference>
<keyword evidence="7" id="KW-1133">Transmembrane helix</keyword>
<dbReference type="PANTHER" id="PTHR27004">
    <property type="entry name" value="RECEPTOR-LIKE PROTEIN 12 ISOFORM X1"/>
    <property type="match status" value="1"/>
</dbReference>
<keyword evidence="4" id="KW-0433">Leucine-rich repeat</keyword>
<dbReference type="Proteomes" id="UP000467841">
    <property type="component" value="Unassembled WGS sequence"/>
</dbReference>
<keyword evidence="6" id="KW-0677">Repeat</keyword>
<evidence type="ECO:0000256" key="8">
    <source>
        <dbReference type="ARBA" id="ARBA00023136"/>
    </source>
</evidence>
<evidence type="ECO:0000256" key="1">
    <source>
        <dbReference type="ARBA" id="ARBA00004251"/>
    </source>
</evidence>
<evidence type="ECO:0008006" key="13">
    <source>
        <dbReference type="Google" id="ProtNLM"/>
    </source>
</evidence>
<dbReference type="EMBL" id="CACVBM020001729">
    <property type="protein sequence ID" value="CAA7058661.1"/>
    <property type="molecule type" value="Genomic_DNA"/>
</dbReference>
<comment type="caution">
    <text evidence="11">The sequence shown here is derived from an EMBL/GenBank/DDBJ whole genome shotgun (WGS) entry which is preliminary data.</text>
</comment>
<dbReference type="InterPro" id="IPR032675">
    <property type="entry name" value="LRR_dom_sf"/>
</dbReference>
<evidence type="ECO:0000256" key="6">
    <source>
        <dbReference type="ARBA" id="ARBA00022737"/>
    </source>
</evidence>
<dbReference type="OrthoDB" id="544346at2759"/>
<evidence type="ECO:0000256" key="7">
    <source>
        <dbReference type="ARBA" id="ARBA00022989"/>
    </source>
</evidence>
<dbReference type="InterPro" id="IPR001611">
    <property type="entry name" value="Leu-rich_rpt"/>
</dbReference>
<dbReference type="Pfam" id="PF13855">
    <property type="entry name" value="LRR_8"/>
    <property type="match status" value="1"/>
</dbReference>
<dbReference type="PANTHER" id="PTHR27004:SF326">
    <property type="entry name" value="LEUCINE-RICH REPEAT-CONTAINING N-TERMINAL PLANT-TYPE DOMAIN-CONTAINING PROTEIN"/>
    <property type="match status" value="1"/>
</dbReference>
<comment type="subcellular location">
    <subcellularLocation>
        <location evidence="1">Cell membrane</location>
        <topology evidence="1">Single-pass type I membrane protein</topology>
    </subcellularLocation>
</comment>
<dbReference type="PRINTS" id="PR00019">
    <property type="entry name" value="LEURICHRPT"/>
</dbReference>
<proteinExistence type="inferred from homology"/>